<name>A0A2K2AHF0_POPTR</name>
<proteinExistence type="predicted"/>
<protein>
    <recommendedName>
        <fullName evidence="1">SPX domain-containing protein</fullName>
    </recommendedName>
</protein>
<dbReference type="Pfam" id="PF03105">
    <property type="entry name" value="SPX"/>
    <property type="match status" value="1"/>
</dbReference>
<keyword evidence="3" id="KW-1185">Reference proteome</keyword>
<feature type="domain" description="SPX" evidence="1">
    <location>
        <begin position="1"/>
        <end position="124"/>
    </location>
</feature>
<dbReference type="GO" id="GO:0016036">
    <property type="term" value="P:cellular response to phosphate starvation"/>
    <property type="evidence" value="ECO:0007669"/>
    <property type="project" value="InterPro"/>
</dbReference>
<accession>A0A2K2AHF0</accession>
<evidence type="ECO:0000313" key="3">
    <source>
        <dbReference type="Proteomes" id="UP000006729"/>
    </source>
</evidence>
<dbReference type="EMBL" id="CM009294">
    <property type="protein sequence ID" value="PNT36948.1"/>
    <property type="molecule type" value="Genomic_DNA"/>
</dbReference>
<sequence length="124" mass="14702">MKFGKEFKTHLEETLPEWRDKFLCYKPLKKLLKQLPSTFFFFLNINFQLHPHPPPLTGDVHGNTNRPLVDLQEWFVRILSEELDKFNDFYVDKEEDFVIRLQNGGDIVTSLEQENSGMSRKKDA</sequence>
<dbReference type="AlphaFoldDB" id="A0A2K2AHF0"/>
<dbReference type="InterPro" id="IPR031142">
    <property type="entry name" value="SPX_prot"/>
</dbReference>
<dbReference type="InterPro" id="IPR004331">
    <property type="entry name" value="SPX_dom"/>
</dbReference>
<dbReference type="STRING" id="3694.A0A2K2AHF0"/>
<dbReference type="Proteomes" id="UP000006729">
    <property type="component" value="Chromosome 5"/>
</dbReference>
<organism evidence="2 3">
    <name type="scientific">Populus trichocarpa</name>
    <name type="common">Western balsam poplar</name>
    <name type="synonym">Populus balsamifera subsp. trichocarpa</name>
    <dbReference type="NCBI Taxonomy" id="3694"/>
    <lineage>
        <taxon>Eukaryota</taxon>
        <taxon>Viridiplantae</taxon>
        <taxon>Streptophyta</taxon>
        <taxon>Embryophyta</taxon>
        <taxon>Tracheophyta</taxon>
        <taxon>Spermatophyta</taxon>
        <taxon>Magnoliopsida</taxon>
        <taxon>eudicotyledons</taxon>
        <taxon>Gunneridae</taxon>
        <taxon>Pentapetalae</taxon>
        <taxon>rosids</taxon>
        <taxon>fabids</taxon>
        <taxon>Malpighiales</taxon>
        <taxon>Salicaceae</taxon>
        <taxon>Saliceae</taxon>
        <taxon>Populus</taxon>
    </lineage>
</organism>
<dbReference type="PROSITE" id="PS51382">
    <property type="entry name" value="SPX"/>
    <property type="match status" value="1"/>
</dbReference>
<dbReference type="InParanoid" id="A0A2K2AHF0"/>
<evidence type="ECO:0000259" key="1">
    <source>
        <dbReference type="PROSITE" id="PS51382"/>
    </source>
</evidence>
<reference evidence="2 3" key="1">
    <citation type="journal article" date="2006" name="Science">
        <title>The genome of black cottonwood, Populus trichocarpa (Torr. &amp; Gray).</title>
        <authorList>
            <person name="Tuskan G.A."/>
            <person name="Difazio S."/>
            <person name="Jansson S."/>
            <person name="Bohlmann J."/>
            <person name="Grigoriev I."/>
            <person name="Hellsten U."/>
            <person name="Putnam N."/>
            <person name="Ralph S."/>
            <person name="Rombauts S."/>
            <person name="Salamov A."/>
            <person name="Schein J."/>
            <person name="Sterck L."/>
            <person name="Aerts A."/>
            <person name="Bhalerao R.R."/>
            <person name="Bhalerao R.P."/>
            <person name="Blaudez D."/>
            <person name="Boerjan W."/>
            <person name="Brun A."/>
            <person name="Brunner A."/>
            <person name="Busov V."/>
            <person name="Campbell M."/>
            <person name="Carlson J."/>
            <person name="Chalot M."/>
            <person name="Chapman J."/>
            <person name="Chen G.L."/>
            <person name="Cooper D."/>
            <person name="Coutinho P.M."/>
            <person name="Couturier J."/>
            <person name="Covert S."/>
            <person name="Cronk Q."/>
            <person name="Cunningham R."/>
            <person name="Davis J."/>
            <person name="Degroeve S."/>
            <person name="Dejardin A."/>
            <person name="Depamphilis C."/>
            <person name="Detter J."/>
            <person name="Dirks B."/>
            <person name="Dubchak I."/>
            <person name="Duplessis S."/>
            <person name="Ehlting J."/>
            <person name="Ellis B."/>
            <person name="Gendler K."/>
            <person name="Goodstein D."/>
            <person name="Gribskov M."/>
            <person name="Grimwood J."/>
            <person name="Groover A."/>
            <person name="Gunter L."/>
            <person name="Hamberger B."/>
            <person name="Heinze B."/>
            <person name="Helariutta Y."/>
            <person name="Henrissat B."/>
            <person name="Holligan D."/>
            <person name="Holt R."/>
            <person name="Huang W."/>
            <person name="Islam-Faridi N."/>
            <person name="Jones S."/>
            <person name="Jones-Rhoades M."/>
            <person name="Jorgensen R."/>
            <person name="Joshi C."/>
            <person name="Kangasjarvi J."/>
            <person name="Karlsson J."/>
            <person name="Kelleher C."/>
            <person name="Kirkpatrick R."/>
            <person name="Kirst M."/>
            <person name="Kohler A."/>
            <person name="Kalluri U."/>
            <person name="Larimer F."/>
            <person name="Leebens-Mack J."/>
            <person name="Leple J.C."/>
            <person name="Locascio P."/>
            <person name="Lou Y."/>
            <person name="Lucas S."/>
            <person name="Martin F."/>
            <person name="Montanini B."/>
            <person name="Napoli C."/>
            <person name="Nelson D.R."/>
            <person name="Nelson C."/>
            <person name="Nieminen K."/>
            <person name="Nilsson O."/>
            <person name="Pereda V."/>
            <person name="Peter G."/>
            <person name="Philippe R."/>
            <person name="Pilate G."/>
            <person name="Poliakov A."/>
            <person name="Razumovskaya J."/>
            <person name="Richardson P."/>
            <person name="Rinaldi C."/>
            <person name="Ritland K."/>
            <person name="Rouze P."/>
            <person name="Ryaboy D."/>
            <person name="Schmutz J."/>
            <person name="Schrader J."/>
            <person name="Segerman B."/>
            <person name="Shin H."/>
            <person name="Siddiqui A."/>
            <person name="Sterky F."/>
            <person name="Terry A."/>
            <person name="Tsai C.J."/>
            <person name="Uberbacher E."/>
            <person name="Unneberg P."/>
            <person name="Vahala J."/>
            <person name="Wall K."/>
            <person name="Wessler S."/>
            <person name="Yang G."/>
            <person name="Yin T."/>
            <person name="Douglas C."/>
            <person name="Marra M."/>
            <person name="Sandberg G."/>
            <person name="Van de Peer Y."/>
            <person name="Rokhsar D."/>
        </authorList>
    </citation>
    <scope>NUCLEOTIDE SEQUENCE [LARGE SCALE GENOMIC DNA]</scope>
    <source>
        <strain evidence="3">cv. Nisqually</strain>
    </source>
</reference>
<gene>
    <name evidence="2" type="ORF">POPTR_005G158500</name>
</gene>
<dbReference type="PANTHER" id="PTHR45978:SF7">
    <property type="entry name" value="SPX DOMAIN-CONTAINING PROTEIN 4"/>
    <property type="match status" value="1"/>
</dbReference>
<evidence type="ECO:0000313" key="2">
    <source>
        <dbReference type="EMBL" id="PNT36948.1"/>
    </source>
</evidence>
<dbReference type="PANTHER" id="PTHR45978">
    <property type="entry name" value="SPX DOMAIN-CONTAINING PROTEIN 3"/>
    <property type="match status" value="1"/>
</dbReference>